<reference evidence="6" key="1">
    <citation type="submission" date="2018-07" db="EMBL/GenBank/DDBJ databases">
        <title>Streptacidiphilus bronchialis DSM 106435 chromosome.</title>
        <authorList>
            <person name="Batra D."/>
            <person name="Gulvik C.A."/>
        </authorList>
    </citation>
    <scope>NUCLEOTIDE SEQUENCE [LARGE SCALE GENOMIC DNA]</scope>
    <source>
        <strain evidence="6">DSM 106435</strain>
    </source>
</reference>
<evidence type="ECO:0000313" key="6">
    <source>
        <dbReference type="Proteomes" id="UP000249340"/>
    </source>
</evidence>
<evidence type="ECO:0000256" key="1">
    <source>
        <dbReference type="ARBA" id="ARBA00023015"/>
    </source>
</evidence>
<keyword evidence="2" id="KW-0238">DNA-binding</keyword>
<dbReference type="InterPro" id="IPR036388">
    <property type="entry name" value="WH-like_DNA-bd_sf"/>
</dbReference>
<organism evidence="5 6">
    <name type="scientific">Peterkaempfera bronchialis</name>
    <dbReference type="NCBI Taxonomy" id="2126346"/>
    <lineage>
        <taxon>Bacteria</taxon>
        <taxon>Bacillati</taxon>
        <taxon>Actinomycetota</taxon>
        <taxon>Actinomycetes</taxon>
        <taxon>Kitasatosporales</taxon>
        <taxon>Streptomycetaceae</taxon>
        <taxon>Peterkaempfera</taxon>
    </lineage>
</organism>
<keyword evidence="1" id="KW-0805">Transcription regulation</keyword>
<dbReference type="Pfam" id="PF01638">
    <property type="entry name" value="HxlR"/>
    <property type="match status" value="1"/>
</dbReference>
<dbReference type="PANTHER" id="PTHR33204">
    <property type="entry name" value="TRANSCRIPTIONAL REGULATOR, MARR FAMILY"/>
    <property type="match status" value="1"/>
</dbReference>
<feature type="domain" description="HTH hxlR-type" evidence="4">
    <location>
        <begin position="14"/>
        <end position="112"/>
    </location>
</feature>
<dbReference type="Gene3D" id="1.10.10.10">
    <property type="entry name" value="Winged helix-like DNA-binding domain superfamily/Winged helix DNA-binding domain"/>
    <property type="match status" value="1"/>
</dbReference>
<evidence type="ECO:0000259" key="4">
    <source>
        <dbReference type="PROSITE" id="PS51118"/>
    </source>
</evidence>
<gene>
    <name evidence="5" type="ORF">C7M71_006225</name>
</gene>
<dbReference type="InterPro" id="IPR002577">
    <property type="entry name" value="HTH_HxlR"/>
</dbReference>
<name>A0A345STP6_9ACTN</name>
<evidence type="ECO:0000256" key="2">
    <source>
        <dbReference type="ARBA" id="ARBA00023125"/>
    </source>
</evidence>
<sequence>MERRRGEEHEPRACDAALRRAFGFLGKRWNGVLLGTLIQGPAGFADLKRAVAGISDSVLSDRLTELAGAGLVRRTVEQGPPVAVVYSLTPSGHALLPALEELTSWAEDNLPG</sequence>
<dbReference type="SUPFAM" id="SSF46785">
    <property type="entry name" value="Winged helix' DNA-binding domain"/>
    <property type="match status" value="1"/>
</dbReference>
<dbReference type="GO" id="GO:0003677">
    <property type="term" value="F:DNA binding"/>
    <property type="evidence" value="ECO:0007669"/>
    <property type="project" value="UniProtKB-KW"/>
</dbReference>
<dbReference type="InterPro" id="IPR036390">
    <property type="entry name" value="WH_DNA-bd_sf"/>
</dbReference>
<dbReference type="RefSeq" id="WP_111493199.1">
    <property type="nucleotide sequence ID" value="NZ_CP031264.1"/>
</dbReference>
<dbReference type="PANTHER" id="PTHR33204:SF37">
    <property type="entry name" value="HTH-TYPE TRANSCRIPTIONAL REGULATOR YODB"/>
    <property type="match status" value="1"/>
</dbReference>
<keyword evidence="6" id="KW-1185">Reference proteome</keyword>
<dbReference type="EMBL" id="CP031264">
    <property type="protein sequence ID" value="AXI77101.1"/>
    <property type="molecule type" value="Genomic_DNA"/>
</dbReference>
<dbReference type="Proteomes" id="UP000249340">
    <property type="component" value="Chromosome"/>
</dbReference>
<protein>
    <submittedName>
        <fullName evidence="5">Transcriptional regulator</fullName>
    </submittedName>
</protein>
<dbReference type="KEGG" id="stri:C7M71_006225"/>
<accession>A0A345STP6</accession>
<evidence type="ECO:0000313" key="5">
    <source>
        <dbReference type="EMBL" id="AXI77101.1"/>
    </source>
</evidence>
<dbReference type="AlphaFoldDB" id="A0A345STP6"/>
<dbReference type="OrthoDB" id="9800966at2"/>
<evidence type="ECO:0000256" key="3">
    <source>
        <dbReference type="ARBA" id="ARBA00023163"/>
    </source>
</evidence>
<keyword evidence="3" id="KW-0804">Transcription</keyword>
<dbReference type="PROSITE" id="PS51118">
    <property type="entry name" value="HTH_HXLR"/>
    <property type="match status" value="1"/>
</dbReference>
<proteinExistence type="predicted"/>